<sequence>MYKLQPHELGDLFYGQDIIIAGRYRGSGEAQVILKGTKRGEEFVVEETYEFPVEAKDCDFIPLIWANKRVAWLLSEIRLHGESKELVDEIIELGERYGIVTPYTSYLVREEERKRYVLATPPREFMKATSGKPGFAIAKGLGAMEREVVVEEPPTVTIKKVGDKVFYLKDNI</sequence>
<evidence type="ECO:0000313" key="1">
    <source>
        <dbReference type="EMBL" id="OYV03041.1"/>
    </source>
</evidence>
<dbReference type="EMBL" id="NMUJ01000027">
    <property type="protein sequence ID" value="OYV03041.1"/>
    <property type="molecule type" value="Genomic_DNA"/>
</dbReference>
<comment type="caution">
    <text evidence="1">The sequence shown here is derived from an EMBL/GenBank/DDBJ whole genome shotgun (WGS) entry which is preliminary data.</text>
</comment>
<reference evidence="2" key="1">
    <citation type="submission" date="2017-07" db="EMBL/GenBank/DDBJ databases">
        <title>Novel pathways for hydrocarbon cycling and metabolic interdependencies in hydrothermal sediment communities.</title>
        <authorList>
            <person name="Dombrowski N."/>
            <person name="Seitz K."/>
            <person name="Teske A."/>
            <person name="Baker B."/>
        </authorList>
    </citation>
    <scope>NUCLEOTIDE SEQUENCE [LARGE SCALE GENOMIC DNA]</scope>
</reference>
<dbReference type="Proteomes" id="UP000216312">
    <property type="component" value="Unassembled WGS sequence"/>
</dbReference>
<gene>
    <name evidence="1" type="ORF">CGW93_02825</name>
</gene>
<protein>
    <submittedName>
        <fullName evidence="1">Uncharacterized protein</fullName>
    </submittedName>
</protein>
<dbReference type="AlphaFoldDB" id="A0A257LWA8"/>
<proteinExistence type="predicted"/>
<organism evidence="1 2">
    <name type="scientific">candidate division WOR-3 bacterium 4484_18</name>
    <dbReference type="NCBI Taxonomy" id="2020626"/>
    <lineage>
        <taxon>Bacteria</taxon>
        <taxon>Bacteria division WOR-3</taxon>
    </lineage>
</organism>
<name>A0A257LWA8_UNCW3</name>
<evidence type="ECO:0000313" key="2">
    <source>
        <dbReference type="Proteomes" id="UP000216312"/>
    </source>
</evidence>
<accession>A0A257LWA8</accession>